<dbReference type="EMBL" id="CAFAAV010000145">
    <property type="protein sequence ID" value="CAB4827427.1"/>
    <property type="molecule type" value="Genomic_DNA"/>
</dbReference>
<evidence type="ECO:0000313" key="4">
    <source>
        <dbReference type="EMBL" id="CAB4851121.1"/>
    </source>
</evidence>
<sequence length="403" mass="43543">MYDVMQGVRVIEVAEHTFVPAAAMILADWGADVIKIERVVGGGDAARSMRAIQRPGLKSNPYFEAANRGKRGLGLDLTKAEGREYLYKLIEGADVFITNMRDDACVKLGITAADVQKINPKIVYASGTGYGRRGPLSAARGFDMPSSWTRSGSAFVQAPANGGPPPSQPGSVGDLTGGATLAGAICAALFRRERTGKGAIVDHALYQMGTYIMSQALIQASMGWKAAGPMPAREAMPDPMLNWYKTSDNRWLLLCLLYEAWWEDFATKVGRPEWITDPKFVDSAARAANCVEMIAQLDAIFASQTLAEWEAQFAELEGVWSPAKSPEEVIADPQALENGFVTPVTYPDGDHYLTGASPAQFDGRPVGELKASPTHGEHTDDVMRELGLTDEQITALKSRGIII</sequence>
<organism evidence="5">
    <name type="scientific">freshwater metagenome</name>
    <dbReference type="NCBI Taxonomy" id="449393"/>
    <lineage>
        <taxon>unclassified sequences</taxon>
        <taxon>metagenomes</taxon>
        <taxon>ecological metagenomes</taxon>
    </lineage>
</organism>
<dbReference type="Gene3D" id="3.30.1540.10">
    <property type="entry name" value="formyl-coa transferase, domain 3"/>
    <property type="match status" value="1"/>
</dbReference>
<accession>A0A6J7KB08</accession>
<evidence type="ECO:0000313" key="5">
    <source>
        <dbReference type="EMBL" id="CAB4951462.1"/>
    </source>
</evidence>
<protein>
    <submittedName>
        <fullName evidence="5">Unannotated protein</fullName>
    </submittedName>
</protein>
<evidence type="ECO:0000313" key="3">
    <source>
        <dbReference type="EMBL" id="CAB4827427.1"/>
    </source>
</evidence>
<gene>
    <name evidence="2" type="ORF">UFOPK2656_03153</name>
    <name evidence="3" type="ORF">UFOPK3099_01782</name>
    <name evidence="4" type="ORF">UFOPK3267_01403</name>
    <name evidence="5" type="ORF">UFOPK3651_02880</name>
    <name evidence="6" type="ORF">UFOPK3931_03423</name>
    <name evidence="1" type="ORF">UFOPK4189_03027</name>
</gene>
<dbReference type="PANTHER" id="PTHR48228:SF2">
    <property type="entry name" value="E-CINNAMOYL-COA:R-PHENYLLACTATE COA TRANSFERASE LARGE SUBUNIT"/>
    <property type="match status" value="1"/>
</dbReference>
<dbReference type="Gene3D" id="3.40.50.10540">
    <property type="entry name" value="Crotonobetainyl-coa:carnitine coa-transferase, domain 1"/>
    <property type="match status" value="1"/>
</dbReference>
<dbReference type="InterPro" id="IPR044855">
    <property type="entry name" value="CoA-Trfase_III_dom3_sf"/>
</dbReference>
<dbReference type="AlphaFoldDB" id="A0A6J7KB08"/>
<evidence type="ECO:0000313" key="6">
    <source>
        <dbReference type="EMBL" id="CAB5022089.1"/>
    </source>
</evidence>
<dbReference type="EMBL" id="CAFBMT010000023">
    <property type="protein sequence ID" value="CAB4951462.1"/>
    <property type="molecule type" value="Genomic_DNA"/>
</dbReference>
<evidence type="ECO:0000313" key="1">
    <source>
        <dbReference type="EMBL" id="CAB4365282.1"/>
    </source>
</evidence>
<dbReference type="EMBL" id="CAFBOL010000182">
    <property type="protein sequence ID" value="CAB5022089.1"/>
    <property type="molecule type" value="Genomic_DNA"/>
</dbReference>
<dbReference type="Pfam" id="PF02515">
    <property type="entry name" value="CoA_transf_3"/>
    <property type="match status" value="1"/>
</dbReference>
<dbReference type="InterPro" id="IPR003673">
    <property type="entry name" value="CoA-Trfase_fam_III"/>
</dbReference>
<dbReference type="EMBL" id="CAEZYF010000031">
    <property type="protein sequence ID" value="CAB4744677.1"/>
    <property type="molecule type" value="Genomic_DNA"/>
</dbReference>
<name>A0A6J7KB08_9ZZZZ</name>
<dbReference type="SUPFAM" id="SSF89796">
    <property type="entry name" value="CoA-transferase family III (CaiB/BaiF)"/>
    <property type="match status" value="1"/>
</dbReference>
<dbReference type="InterPro" id="IPR023606">
    <property type="entry name" value="CoA-Trfase_III_dom_1_sf"/>
</dbReference>
<dbReference type="InterPro" id="IPR050509">
    <property type="entry name" value="CoA-transferase_III"/>
</dbReference>
<reference evidence="5" key="1">
    <citation type="submission" date="2020-05" db="EMBL/GenBank/DDBJ databases">
        <authorList>
            <person name="Chiriac C."/>
            <person name="Salcher M."/>
            <person name="Ghai R."/>
            <person name="Kavagutti S V."/>
        </authorList>
    </citation>
    <scope>NUCLEOTIDE SEQUENCE</scope>
</reference>
<dbReference type="EMBL" id="CAESGF010000027">
    <property type="protein sequence ID" value="CAB4365282.1"/>
    <property type="molecule type" value="Genomic_DNA"/>
</dbReference>
<evidence type="ECO:0000313" key="2">
    <source>
        <dbReference type="EMBL" id="CAB4744677.1"/>
    </source>
</evidence>
<proteinExistence type="predicted"/>
<dbReference type="EMBL" id="CAFBIY010000071">
    <property type="protein sequence ID" value="CAB4851121.1"/>
    <property type="molecule type" value="Genomic_DNA"/>
</dbReference>
<dbReference type="GO" id="GO:0003824">
    <property type="term" value="F:catalytic activity"/>
    <property type="evidence" value="ECO:0007669"/>
    <property type="project" value="InterPro"/>
</dbReference>
<dbReference type="PANTHER" id="PTHR48228">
    <property type="entry name" value="SUCCINYL-COA--D-CITRAMALATE COA-TRANSFERASE"/>
    <property type="match status" value="1"/>
</dbReference>